<comment type="similarity">
    <text evidence="3">Belongs to the paired homeobox family.</text>
</comment>
<reference evidence="13" key="3">
    <citation type="submission" date="2025-09" db="UniProtKB">
        <authorList>
            <consortium name="Ensembl"/>
        </authorList>
    </citation>
    <scope>IDENTIFICATION</scope>
    <source>
        <strain evidence="13">Glennie</strain>
    </source>
</reference>
<dbReference type="PROSITE" id="PS50071">
    <property type="entry name" value="HOMEOBOX_2"/>
    <property type="match status" value="1"/>
</dbReference>
<dbReference type="AlphaFoldDB" id="A0A6I8N6D6"/>
<evidence type="ECO:0000256" key="2">
    <source>
        <dbReference type="ARBA" id="ARBA00004123"/>
    </source>
</evidence>
<evidence type="ECO:0000256" key="11">
    <source>
        <dbReference type="SAM" id="MobiDB-lite"/>
    </source>
</evidence>
<dbReference type="InterPro" id="IPR001356">
    <property type="entry name" value="HD"/>
</dbReference>
<gene>
    <name evidence="13" type="primary">PROP1</name>
</gene>
<keyword evidence="14" id="KW-1185">Reference proteome</keyword>
<reference evidence="13 14" key="1">
    <citation type="journal article" date="2008" name="Nature">
        <title>Genome analysis of the platypus reveals unique signatures of evolution.</title>
        <authorList>
            <person name="Warren W.C."/>
            <person name="Hillier L.W."/>
            <person name="Marshall Graves J.A."/>
            <person name="Birney E."/>
            <person name="Ponting C.P."/>
            <person name="Grutzner F."/>
            <person name="Belov K."/>
            <person name="Miller W."/>
            <person name="Clarke L."/>
            <person name="Chinwalla A.T."/>
            <person name="Yang S.P."/>
            <person name="Heger A."/>
            <person name="Locke D.P."/>
            <person name="Miethke P."/>
            <person name="Waters P.D."/>
            <person name="Veyrunes F."/>
            <person name="Fulton L."/>
            <person name="Fulton B."/>
            <person name="Graves T."/>
            <person name="Wallis J."/>
            <person name="Puente X.S."/>
            <person name="Lopez-Otin C."/>
            <person name="Ordonez G.R."/>
            <person name="Eichler E.E."/>
            <person name="Chen L."/>
            <person name="Cheng Z."/>
            <person name="Deakin J.E."/>
            <person name="Alsop A."/>
            <person name="Thompson K."/>
            <person name="Kirby P."/>
            <person name="Papenfuss A.T."/>
            <person name="Wakefield M.J."/>
            <person name="Olender T."/>
            <person name="Lancet D."/>
            <person name="Huttley G.A."/>
            <person name="Smit A.F."/>
            <person name="Pask A."/>
            <person name="Temple-Smith P."/>
            <person name="Batzer M.A."/>
            <person name="Walker J.A."/>
            <person name="Konkel M.K."/>
            <person name="Harris R.S."/>
            <person name="Whittington C.M."/>
            <person name="Wong E.S."/>
            <person name="Gemmell N.J."/>
            <person name="Buschiazzo E."/>
            <person name="Vargas Jentzsch I.M."/>
            <person name="Merkel A."/>
            <person name="Schmitz J."/>
            <person name="Zemann A."/>
            <person name="Churakov G."/>
            <person name="Kriegs J.O."/>
            <person name="Brosius J."/>
            <person name="Murchison E.P."/>
            <person name="Sachidanandam R."/>
            <person name="Smith C."/>
            <person name="Hannon G.J."/>
            <person name="Tsend-Ayush E."/>
            <person name="McMillan D."/>
            <person name="Attenborough R."/>
            <person name="Rens W."/>
            <person name="Ferguson-Smith M."/>
            <person name="Lefevre C.M."/>
            <person name="Sharp J.A."/>
            <person name="Nicholas K.R."/>
            <person name="Ray D.A."/>
            <person name="Kube M."/>
            <person name="Reinhardt R."/>
            <person name="Pringle T.H."/>
            <person name="Taylor J."/>
            <person name="Jones R.C."/>
            <person name="Nixon B."/>
            <person name="Dacheux J.L."/>
            <person name="Niwa H."/>
            <person name="Sekita Y."/>
            <person name="Huang X."/>
            <person name="Stark A."/>
            <person name="Kheradpour P."/>
            <person name="Kellis M."/>
            <person name="Flicek P."/>
            <person name="Chen Y."/>
            <person name="Webber C."/>
            <person name="Hardison R."/>
            <person name="Nelson J."/>
            <person name="Hallsworth-Pepin K."/>
            <person name="Delehaunty K."/>
            <person name="Markovic C."/>
            <person name="Minx P."/>
            <person name="Feng Y."/>
            <person name="Kremitzki C."/>
            <person name="Mitreva M."/>
            <person name="Glasscock J."/>
            <person name="Wylie T."/>
            <person name="Wohldmann P."/>
            <person name="Thiru P."/>
            <person name="Nhan M.N."/>
            <person name="Pohl C.S."/>
            <person name="Smith S.M."/>
            <person name="Hou S."/>
            <person name="Nefedov M."/>
            <person name="de Jong P.J."/>
            <person name="Renfree M.B."/>
            <person name="Mardis E.R."/>
            <person name="Wilson R.K."/>
        </authorList>
    </citation>
    <scope>NUCLEOTIDE SEQUENCE [LARGE SCALE GENOMIC DNA]</scope>
    <source>
        <strain evidence="13 14">Glennie</strain>
    </source>
</reference>
<protein>
    <recommendedName>
        <fullName evidence="4">Homeobox protein prophet of Pit-1</fullName>
    </recommendedName>
    <alternativeName>
        <fullName evidence="8">Pituitary-specific homeodomain factor</fullName>
    </alternativeName>
</protein>
<dbReference type="FunCoup" id="A0A6I8N6D6">
    <property type="interactions" value="166"/>
</dbReference>
<dbReference type="PANTHER" id="PTHR47409">
    <property type="entry name" value="HOMEOBOX PROTEIN PROPHET OF PIT-1"/>
    <property type="match status" value="1"/>
</dbReference>
<dbReference type="PANTHER" id="PTHR47409:SF1">
    <property type="entry name" value="HOMEOBOX PROTEIN PROPHET OF PIT-1"/>
    <property type="match status" value="1"/>
</dbReference>
<feature type="compositionally biased region" description="Basic and acidic residues" evidence="11">
    <location>
        <begin position="1"/>
        <end position="11"/>
    </location>
</feature>
<accession>A0A6I8N6D6</accession>
<dbReference type="InterPro" id="IPR042412">
    <property type="entry name" value="PROP1"/>
</dbReference>
<evidence type="ECO:0000313" key="14">
    <source>
        <dbReference type="Proteomes" id="UP000002279"/>
    </source>
</evidence>
<evidence type="ECO:0000256" key="1">
    <source>
        <dbReference type="ARBA" id="ARBA00002030"/>
    </source>
</evidence>
<feature type="region of interest" description="Disordered" evidence="11">
    <location>
        <begin position="113"/>
        <end position="132"/>
    </location>
</feature>
<dbReference type="FunFam" id="1.10.10.60:FF:000679">
    <property type="entry name" value="Homeobox protein aristaless"/>
    <property type="match status" value="1"/>
</dbReference>
<dbReference type="GeneTree" id="ENSGT00940000162292"/>
<evidence type="ECO:0000256" key="7">
    <source>
        <dbReference type="ARBA" id="ARBA00023242"/>
    </source>
</evidence>
<evidence type="ECO:0000256" key="8">
    <source>
        <dbReference type="ARBA" id="ARBA00030888"/>
    </source>
</evidence>
<dbReference type="PROSITE" id="PS00027">
    <property type="entry name" value="HOMEOBOX_1"/>
    <property type="match status" value="1"/>
</dbReference>
<comment type="function">
    <text evidence="1">Possibly involved in the ontogenesis of pituitary gonadotropes, as well as somatotropes, lactotropes and caudomedial thyrotropes.</text>
</comment>
<dbReference type="InterPro" id="IPR017970">
    <property type="entry name" value="Homeobox_CS"/>
</dbReference>
<feature type="compositionally biased region" description="Pro residues" evidence="11">
    <location>
        <begin position="152"/>
        <end position="187"/>
    </location>
</feature>
<dbReference type="Gene3D" id="1.10.10.60">
    <property type="entry name" value="Homeodomain-like"/>
    <property type="match status" value="1"/>
</dbReference>
<dbReference type="InterPro" id="IPR009057">
    <property type="entry name" value="Homeodomain-like_sf"/>
</dbReference>
<evidence type="ECO:0000256" key="10">
    <source>
        <dbReference type="RuleBase" id="RU000682"/>
    </source>
</evidence>
<feature type="DNA-binding region" description="Homeobox" evidence="9">
    <location>
        <begin position="62"/>
        <end position="121"/>
    </location>
</feature>
<feature type="domain" description="Homeobox" evidence="12">
    <location>
        <begin position="60"/>
        <end position="120"/>
    </location>
</feature>
<sequence>VRGEGRSREGKSTGLKPLPSQTSSLPVDVEAGPYKKLPELVPAGVGTSLLPPGNHPGPSPARRRHRTTFSPEQLDQLEAAFGRNPYPDIWGREALARDTALNEARIQVWFQNRRAKQRKQERTLPRPLPSPTTAILSGLVPAICPVSGAPGRPYPYPPPPLPRLPPPYAPALPPPASAGSPFPCPPRQPDDWFPPLRPGGPSSAPPAPPLPCPPPPPMLSLALEPPAPWN</sequence>
<dbReference type="Pfam" id="PF00046">
    <property type="entry name" value="Homeodomain"/>
    <property type="match status" value="1"/>
</dbReference>
<evidence type="ECO:0000256" key="3">
    <source>
        <dbReference type="ARBA" id="ARBA00005733"/>
    </source>
</evidence>
<dbReference type="Ensembl" id="ENSOANT00000069611.1">
    <property type="protein sequence ID" value="ENSOANP00000036452.1"/>
    <property type="gene ID" value="ENSOANG00000045344.1"/>
</dbReference>
<dbReference type="CDD" id="cd00086">
    <property type="entry name" value="homeodomain"/>
    <property type="match status" value="1"/>
</dbReference>
<evidence type="ECO:0000256" key="9">
    <source>
        <dbReference type="PROSITE-ProRule" id="PRU00108"/>
    </source>
</evidence>
<dbReference type="SUPFAM" id="SSF46689">
    <property type="entry name" value="Homeodomain-like"/>
    <property type="match status" value="1"/>
</dbReference>
<dbReference type="OMA" id="PEDWYPT"/>
<evidence type="ECO:0000256" key="5">
    <source>
        <dbReference type="ARBA" id="ARBA00023125"/>
    </source>
</evidence>
<dbReference type="Proteomes" id="UP000002279">
    <property type="component" value="Chromosome 6"/>
</dbReference>
<dbReference type="GO" id="GO:1990837">
    <property type="term" value="F:sequence-specific double-stranded DNA binding"/>
    <property type="evidence" value="ECO:0007669"/>
    <property type="project" value="Ensembl"/>
</dbReference>
<name>A0A6I8N6D6_ORNAN</name>
<evidence type="ECO:0000256" key="4">
    <source>
        <dbReference type="ARBA" id="ARBA00019432"/>
    </source>
</evidence>
<evidence type="ECO:0000313" key="13">
    <source>
        <dbReference type="Ensembl" id="ENSOANP00000036452.1"/>
    </source>
</evidence>
<feature type="compositionally biased region" description="Pro residues" evidence="11">
    <location>
        <begin position="195"/>
        <end position="218"/>
    </location>
</feature>
<organism evidence="13 14">
    <name type="scientific">Ornithorhynchus anatinus</name>
    <name type="common">Duckbill platypus</name>
    <dbReference type="NCBI Taxonomy" id="9258"/>
    <lineage>
        <taxon>Eukaryota</taxon>
        <taxon>Metazoa</taxon>
        <taxon>Chordata</taxon>
        <taxon>Craniata</taxon>
        <taxon>Vertebrata</taxon>
        <taxon>Euteleostomi</taxon>
        <taxon>Mammalia</taxon>
        <taxon>Monotremata</taxon>
        <taxon>Ornithorhynchidae</taxon>
        <taxon>Ornithorhynchus</taxon>
    </lineage>
</organism>
<feature type="region of interest" description="Disordered" evidence="11">
    <location>
        <begin position="1"/>
        <end position="72"/>
    </location>
</feature>
<evidence type="ECO:0000259" key="12">
    <source>
        <dbReference type="PROSITE" id="PS50071"/>
    </source>
</evidence>
<dbReference type="GO" id="GO:0000981">
    <property type="term" value="F:DNA-binding transcription factor activity, RNA polymerase II-specific"/>
    <property type="evidence" value="ECO:0007669"/>
    <property type="project" value="InterPro"/>
</dbReference>
<dbReference type="GO" id="GO:0005634">
    <property type="term" value="C:nucleus"/>
    <property type="evidence" value="ECO:0007669"/>
    <property type="project" value="UniProtKB-SubCell"/>
</dbReference>
<dbReference type="InParanoid" id="A0A6I8N6D6"/>
<keyword evidence="7 9" id="KW-0539">Nucleus</keyword>
<keyword evidence="6 9" id="KW-0371">Homeobox</keyword>
<reference evidence="13" key="2">
    <citation type="submission" date="2025-08" db="UniProtKB">
        <authorList>
            <consortium name="Ensembl"/>
        </authorList>
    </citation>
    <scope>IDENTIFICATION</scope>
    <source>
        <strain evidence="13">Glennie</strain>
    </source>
</reference>
<proteinExistence type="inferred from homology"/>
<dbReference type="GO" id="GO:0021983">
    <property type="term" value="P:pituitary gland development"/>
    <property type="evidence" value="ECO:0007669"/>
    <property type="project" value="InterPro"/>
</dbReference>
<evidence type="ECO:0000256" key="6">
    <source>
        <dbReference type="ARBA" id="ARBA00023155"/>
    </source>
</evidence>
<dbReference type="SMART" id="SM00389">
    <property type="entry name" value="HOX"/>
    <property type="match status" value="1"/>
</dbReference>
<keyword evidence="5 9" id="KW-0238">DNA-binding</keyword>
<comment type="subcellular location">
    <subcellularLocation>
        <location evidence="2 9 10">Nucleus</location>
    </subcellularLocation>
</comment>
<feature type="region of interest" description="Disordered" evidence="11">
    <location>
        <begin position="152"/>
        <end position="230"/>
    </location>
</feature>